<gene>
    <name evidence="3" type="ORF">M911_14830</name>
</gene>
<feature type="transmembrane region" description="Helical" evidence="1">
    <location>
        <begin position="56"/>
        <end position="76"/>
    </location>
</feature>
<proteinExistence type="predicted"/>
<keyword evidence="1" id="KW-0812">Transmembrane</keyword>
<feature type="transmembrane region" description="Helical" evidence="1">
    <location>
        <begin position="204"/>
        <end position="225"/>
    </location>
</feature>
<dbReference type="Pfam" id="PF13386">
    <property type="entry name" value="DsbD_2"/>
    <property type="match status" value="1"/>
</dbReference>
<dbReference type="EMBL" id="CP007268">
    <property type="protein sequence ID" value="AHK80213.1"/>
    <property type="molecule type" value="Genomic_DNA"/>
</dbReference>
<feature type="domain" description="Urease accessory protein UreH-like transmembrane" evidence="2">
    <location>
        <begin position="8"/>
        <end position="219"/>
    </location>
</feature>
<dbReference type="Proteomes" id="UP000019442">
    <property type="component" value="Chromosome"/>
</dbReference>
<dbReference type="PATRIC" id="fig|1354791.3.peg.310"/>
<feature type="transmembrane region" description="Helical" evidence="1">
    <location>
        <begin position="173"/>
        <end position="192"/>
    </location>
</feature>
<name>W8KM32_9GAMM</name>
<feature type="transmembrane region" description="Helical" evidence="1">
    <location>
        <begin position="88"/>
        <end position="108"/>
    </location>
</feature>
<evidence type="ECO:0000313" key="3">
    <source>
        <dbReference type="EMBL" id="AHK80213.1"/>
    </source>
</evidence>
<sequence length="226" mass="23721">MEPGTLLAAFVVGLLGGVHCVGMCGGIVGALTLGVKGAQTDERPRLAPFLLAYNSGRVITYTLAGVLAGGVGWFAANLTDVHHAQQGLQILAGLFMIALGLYLAGWWYGLARLERAGGVVWRRLEPLGRRMMPVRTPGQALGLGLVWGWLPCGLVYSVLIWSLTAGGALQGGALMLAFGLGTLPNLLLMGVFAARLASFVRKPWVRGIAGGAVAGYGVYMLFVSWV</sequence>
<dbReference type="AlphaFoldDB" id="W8KM32"/>
<feature type="transmembrane region" description="Helical" evidence="1">
    <location>
        <begin position="6"/>
        <end position="35"/>
    </location>
</feature>
<dbReference type="PANTHER" id="PTHR42208:SF1">
    <property type="entry name" value="HEAVY METAL TRANSPORTER"/>
    <property type="match status" value="1"/>
</dbReference>
<evidence type="ECO:0000256" key="1">
    <source>
        <dbReference type="SAM" id="Phobius"/>
    </source>
</evidence>
<dbReference type="PANTHER" id="PTHR42208">
    <property type="entry name" value="HEAVY METAL TRANSPORTER-RELATED"/>
    <property type="match status" value="1"/>
</dbReference>
<evidence type="ECO:0000313" key="4">
    <source>
        <dbReference type="Proteomes" id="UP000019442"/>
    </source>
</evidence>
<protein>
    <submittedName>
        <fullName evidence="3">Membrane protein</fullName>
    </submittedName>
</protein>
<keyword evidence="4" id="KW-1185">Reference proteome</keyword>
<reference evidence="3 4" key="1">
    <citation type="journal article" date="2014" name="J Genomics">
        <title>Draft Genome Sequence of the Extremely Halophilic Phototrophic Purple Sulfur Bacterium Halorhodospira halochloris.</title>
        <authorList>
            <person name="Singh K.S."/>
            <person name="Kirksey J."/>
            <person name="Hoff W.D."/>
            <person name="Deole R."/>
        </authorList>
    </citation>
    <scope>NUCLEOTIDE SEQUENCE [LARGE SCALE GENOMIC DNA]</scope>
    <source>
        <strain evidence="3 4">A</strain>
    </source>
</reference>
<organism evidence="3 4">
    <name type="scientific">Ectothiorhodospira haloalkaliphila</name>
    <dbReference type="NCBI Taxonomy" id="421628"/>
    <lineage>
        <taxon>Bacteria</taxon>
        <taxon>Pseudomonadati</taxon>
        <taxon>Pseudomonadota</taxon>
        <taxon>Gammaproteobacteria</taxon>
        <taxon>Chromatiales</taxon>
        <taxon>Ectothiorhodospiraceae</taxon>
        <taxon>Ectothiorhodospira</taxon>
    </lineage>
</organism>
<evidence type="ECO:0000259" key="2">
    <source>
        <dbReference type="Pfam" id="PF13386"/>
    </source>
</evidence>
<keyword evidence="1" id="KW-1133">Transmembrane helix</keyword>
<dbReference type="HOGENOM" id="CLU_032635_0_0_6"/>
<reference evidence="4" key="2">
    <citation type="submission" date="2014-02" db="EMBL/GenBank/DDBJ databases">
        <title>Draft Genome Sequence of extremely halophilic bacteria Halorhodospira halochloris.</title>
        <authorList>
            <person name="Singh K.S."/>
        </authorList>
    </citation>
    <scope>NUCLEOTIDE SEQUENCE [LARGE SCALE GENOMIC DNA]</scope>
    <source>
        <strain evidence="4">A</strain>
    </source>
</reference>
<dbReference type="InterPro" id="IPR039447">
    <property type="entry name" value="UreH-like_TM_dom"/>
</dbReference>
<dbReference type="KEGG" id="hhc:M911_14830"/>
<feature type="transmembrane region" description="Helical" evidence="1">
    <location>
        <begin position="140"/>
        <end position="161"/>
    </location>
</feature>
<keyword evidence="1" id="KW-0472">Membrane</keyword>
<accession>W8KM32</accession>